<dbReference type="SUPFAM" id="SSF103473">
    <property type="entry name" value="MFS general substrate transporter"/>
    <property type="match status" value="1"/>
</dbReference>
<evidence type="ECO:0000256" key="1">
    <source>
        <dbReference type="ARBA" id="ARBA00004651"/>
    </source>
</evidence>
<evidence type="ECO:0000256" key="5">
    <source>
        <dbReference type="ARBA" id="ARBA00023136"/>
    </source>
</evidence>
<evidence type="ECO:0000256" key="6">
    <source>
        <dbReference type="SAM" id="Phobius"/>
    </source>
</evidence>
<feature type="domain" description="Major facilitator superfamily (MFS) profile" evidence="7">
    <location>
        <begin position="1"/>
        <end position="191"/>
    </location>
</feature>
<evidence type="ECO:0000259" key="7">
    <source>
        <dbReference type="PROSITE" id="PS50850"/>
    </source>
</evidence>
<dbReference type="PROSITE" id="PS50850">
    <property type="entry name" value="MFS"/>
    <property type="match status" value="1"/>
</dbReference>
<dbReference type="PANTHER" id="PTHR23513:SF11">
    <property type="entry name" value="STAPHYLOFERRIN A TRANSPORTER"/>
    <property type="match status" value="1"/>
</dbReference>
<protein>
    <submittedName>
        <fullName evidence="8">Unannotated protein</fullName>
    </submittedName>
</protein>
<dbReference type="GO" id="GO:0005886">
    <property type="term" value="C:plasma membrane"/>
    <property type="evidence" value="ECO:0007669"/>
    <property type="project" value="UniProtKB-SubCell"/>
</dbReference>
<sequence>MRELFSYRSFRNLWVSSLLATLGGSAFPIALAVVVLDAGGDASTLGLILGARVLSSVLFTLIGGVWADRLPRKYVLIGSDVTRAFLVLILVFISANNVPEIILGLLVFLMGIGDAFAGPASGAILPGILPDHMLPQGNVARGIVLRIGNIVGPGLGGVGVAFFGGQKTFLITFVTYVIAASILLRVVEKPLLNPSLRPSFISELREGLVTVWRIPWVAACIAMATFQLMVVLGTSEVLLPVIARREFGRDYAFATGFAAFSLAGMISSLIAIRFKAKHPGLISVTVWGFFAVAPLTLAFPISENFVIAGYFIAGLSLGPWEAYWSTAIQREIPQELQGRVFSIDYMGSVGLMPIGMAMAGPVTELFGEQRFLIGAAIFHIVVCAIVLMVPGVKDLRMPTKNYSEGEQSKS</sequence>
<evidence type="ECO:0000256" key="4">
    <source>
        <dbReference type="ARBA" id="ARBA00022989"/>
    </source>
</evidence>
<feature type="transmembrane region" description="Helical" evidence="6">
    <location>
        <begin position="101"/>
        <end position="122"/>
    </location>
</feature>
<feature type="transmembrane region" description="Helical" evidence="6">
    <location>
        <begin position="307"/>
        <end position="328"/>
    </location>
</feature>
<reference evidence="8" key="1">
    <citation type="submission" date="2020-05" db="EMBL/GenBank/DDBJ databases">
        <authorList>
            <person name="Chiriac C."/>
            <person name="Salcher M."/>
            <person name="Ghai R."/>
            <person name="Kavagutti S V."/>
        </authorList>
    </citation>
    <scope>NUCLEOTIDE SEQUENCE</scope>
</reference>
<evidence type="ECO:0000313" key="8">
    <source>
        <dbReference type="EMBL" id="CAB5239306.1"/>
    </source>
</evidence>
<dbReference type="GO" id="GO:0022857">
    <property type="term" value="F:transmembrane transporter activity"/>
    <property type="evidence" value="ECO:0007669"/>
    <property type="project" value="InterPro"/>
</dbReference>
<dbReference type="PANTHER" id="PTHR23513">
    <property type="entry name" value="INTEGRAL MEMBRANE EFFLUX PROTEIN-RELATED"/>
    <property type="match status" value="1"/>
</dbReference>
<feature type="transmembrane region" description="Helical" evidence="6">
    <location>
        <begin position="42"/>
        <end position="67"/>
    </location>
</feature>
<keyword evidence="2" id="KW-1003">Cell membrane</keyword>
<dbReference type="InterPro" id="IPR011701">
    <property type="entry name" value="MFS"/>
</dbReference>
<dbReference type="InterPro" id="IPR020846">
    <property type="entry name" value="MFS_dom"/>
</dbReference>
<keyword evidence="5 6" id="KW-0472">Membrane</keyword>
<keyword evidence="4 6" id="KW-1133">Transmembrane helix</keyword>
<feature type="transmembrane region" description="Helical" evidence="6">
    <location>
        <begin position="12"/>
        <end position="36"/>
    </location>
</feature>
<feature type="transmembrane region" description="Helical" evidence="6">
    <location>
        <begin position="340"/>
        <end position="359"/>
    </location>
</feature>
<feature type="transmembrane region" description="Helical" evidence="6">
    <location>
        <begin position="281"/>
        <end position="301"/>
    </location>
</feature>
<dbReference type="AlphaFoldDB" id="A0A6J7XXR1"/>
<feature type="transmembrane region" description="Helical" evidence="6">
    <location>
        <begin position="143"/>
        <end position="163"/>
    </location>
</feature>
<name>A0A6J7XXR1_9ZZZZ</name>
<dbReference type="Pfam" id="PF07690">
    <property type="entry name" value="MFS_1"/>
    <property type="match status" value="1"/>
</dbReference>
<feature type="transmembrane region" description="Helical" evidence="6">
    <location>
        <begin position="169"/>
        <end position="187"/>
    </location>
</feature>
<dbReference type="Gene3D" id="1.20.1250.20">
    <property type="entry name" value="MFS general substrate transporter like domains"/>
    <property type="match status" value="1"/>
</dbReference>
<keyword evidence="3 6" id="KW-0812">Transmembrane</keyword>
<feature type="transmembrane region" description="Helical" evidence="6">
    <location>
        <begin position="251"/>
        <end position="274"/>
    </location>
</feature>
<dbReference type="InterPro" id="IPR036259">
    <property type="entry name" value="MFS_trans_sf"/>
</dbReference>
<accession>A0A6J7XXR1</accession>
<organism evidence="8">
    <name type="scientific">freshwater metagenome</name>
    <dbReference type="NCBI Taxonomy" id="449393"/>
    <lineage>
        <taxon>unclassified sequences</taxon>
        <taxon>metagenomes</taxon>
        <taxon>ecological metagenomes</taxon>
    </lineage>
</organism>
<gene>
    <name evidence="8" type="ORF">UFOPK3554_00204</name>
</gene>
<feature type="transmembrane region" description="Helical" evidence="6">
    <location>
        <begin position="74"/>
        <end position="95"/>
    </location>
</feature>
<proteinExistence type="predicted"/>
<feature type="transmembrane region" description="Helical" evidence="6">
    <location>
        <begin position="208"/>
        <end position="231"/>
    </location>
</feature>
<dbReference type="CDD" id="cd06173">
    <property type="entry name" value="MFS_MefA_like"/>
    <property type="match status" value="1"/>
</dbReference>
<evidence type="ECO:0000256" key="2">
    <source>
        <dbReference type="ARBA" id="ARBA00022475"/>
    </source>
</evidence>
<evidence type="ECO:0000256" key="3">
    <source>
        <dbReference type="ARBA" id="ARBA00022692"/>
    </source>
</evidence>
<dbReference type="EMBL" id="CAFBSG010000002">
    <property type="protein sequence ID" value="CAB5239306.1"/>
    <property type="molecule type" value="Genomic_DNA"/>
</dbReference>
<comment type="subcellular location">
    <subcellularLocation>
        <location evidence="1">Cell membrane</location>
        <topology evidence="1">Multi-pass membrane protein</topology>
    </subcellularLocation>
</comment>
<feature type="transmembrane region" description="Helical" evidence="6">
    <location>
        <begin position="371"/>
        <end position="392"/>
    </location>
</feature>